<dbReference type="PANTHER" id="PTHR43194:SF5">
    <property type="entry name" value="PIMELOYL-[ACYL-CARRIER PROTEIN] METHYL ESTER ESTERASE"/>
    <property type="match status" value="1"/>
</dbReference>
<keyword evidence="3" id="KW-0093">Biotin biosynthesis</keyword>
<keyword evidence="4" id="KW-0378">Hydrolase</keyword>
<dbReference type="InterPro" id="IPR050228">
    <property type="entry name" value="Carboxylesterase_BioH"/>
</dbReference>
<evidence type="ECO:0000313" key="7">
    <source>
        <dbReference type="Proteomes" id="UP000276634"/>
    </source>
</evidence>
<gene>
    <name evidence="6" type="ORF">EDC57_0402</name>
</gene>
<feature type="domain" description="AB hydrolase-1" evidence="5">
    <location>
        <begin position="7"/>
        <end position="229"/>
    </location>
</feature>
<dbReference type="RefSeq" id="WP_245995103.1">
    <property type="nucleotide sequence ID" value="NZ_RJVI01000001.1"/>
</dbReference>
<comment type="caution">
    <text evidence="6">The sequence shown here is derived from an EMBL/GenBank/DDBJ whole genome shotgun (WGS) entry which is preliminary data.</text>
</comment>
<name>A0A3N1Y6R4_9GAMM</name>
<dbReference type="Proteomes" id="UP000276634">
    <property type="component" value="Unassembled WGS sequence"/>
</dbReference>
<proteinExistence type="predicted"/>
<dbReference type="Gene3D" id="3.40.50.1820">
    <property type="entry name" value="alpha/beta hydrolase"/>
    <property type="match status" value="1"/>
</dbReference>
<evidence type="ECO:0000256" key="4">
    <source>
        <dbReference type="ARBA" id="ARBA00022801"/>
    </source>
</evidence>
<keyword evidence="7" id="KW-1185">Reference proteome</keyword>
<evidence type="ECO:0000313" key="6">
    <source>
        <dbReference type="EMBL" id="ROR34504.1"/>
    </source>
</evidence>
<dbReference type="AlphaFoldDB" id="A0A3N1Y6R4"/>
<protein>
    <submittedName>
        <fullName evidence="6">Carboxylesterase BioH (Pimeloyl-CoA synthesis)</fullName>
    </submittedName>
</protein>
<dbReference type="GO" id="GO:0052689">
    <property type="term" value="F:carboxylic ester hydrolase activity"/>
    <property type="evidence" value="ECO:0007669"/>
    <property type="project" value="UniProtKB-KW"/>
</dbReference>
<dbReference type="InterPro" id="IPR000073">
    <property type="entry name" value="AB_hydrolase_1"/>
</dbReference>
<dbReference type="GO" id="GO:0009102">
    <property type="term" value="P:biotin biosynthetic process"/>
    <property type="evidence" value="ECO:0007669"/>
    <property type="project" value="UniProtKB-KW"/>
</dbReference>
<keyword evidence="2" id="KW-0963">Cytoplasm</keyword>
<reference evidence="6 7" key="1">
    <citation type="submission" date="2018-11" db="EMBL/GenBank/DDBJ databases">
        <title>Genomic Encyclopedia of Type Strains, Phase IV (KMG-IV): sequencing the most valuable type-strain genomes for metagenomic binning, comparative biology and taxonomic classification.</title>
        <authorList>
            <person name="Goeker M."/>
        </authorList>
    </citation>
    <scope>NUCLEOTIDE SEQUENCE [LARGE SCALE GENOMIC DNA]</scope>
    <source>
        <strain evidence="6 7">DSM 100275</strain>
    </source>
</reference>
<dbReference type="PANTHER" id="PTHR43194">
    <property type="entry name" value="HYDROLASE ALPHA/BETA FOLD FAMILY"/>
    <property type="match status" value="1"/>
</dbReference>
<evidence type="ECO:0000256" key="2">
    <source>
        <dbReference type="ARBA" id="ARBA00022490"/>
    </source>
</evidence>
<organism evidence="6 7">
    <name type="scientific">Inmirania thermothiophila</name>
    <dbReference type="NCBI Taxonomy" id="1750597"/>
    <lineage>
        <taxon>Bacteria</taxon>
        <taxon>Pseudomonadati</taxon>
        <taxon>Pseudomonadota</taxon>
        <taxon>Gammaproteobacteria</taxon>
        <taxon>Chromatiales</taxon>
        <taxon>Ectothiorhodospiraceae</taxon>
        <taxon>Inmirania</taxon>
    </lineage>
</organism>
<evidence type="ECO:0000256" key="1">
    <source>
        <dbReference type="ARBA" id="ARBA00022487"/>
    </source>
</evidence>
<dbReference type="EMBL" id="RJVI01000001">
    <property type="protein sequence ID" value="ROR34504.1"/>
    <property type="molecule type" value="Genomic_DNA"/>
</dbReference>
<dbReference type="SUPFAM" id="SSF53474">
    <property type="entry name" value="alpha/beta-Hydrolases"/>
    <property type="match status" value="1"/>
</dbReference>
<accession>A0A3N1Y6R4</accession>
<dbReference type="Pfam" id="PF00561">
    <property type="entry name" value="Abhydrolase_1"/>
    <property type="match status" value="1"/>
</dbReference>
<sequence>MGEAVLPVVALHGWAMSGRVFAPLAARVPGLLALDLPGHGEGGAVPAGGVEAWAAAVLARAPRRAWWLGWSLGGMVALAAAAQAPERVAGLVLVAASPRFVRGPDWPRATAPEVLEGFAAELARDHAATLRRFLALQVRGAPGARPLARRLAAAMAPPRPEALAAGLDILRGADLRGALAALAVPAAVVLGGRDALVPAAVAADLAALAPAARVTVLEDAAHAPLLSHPEAVAAGLEGLRCAAA</sequence>
<dbReference type="InterPro" id="IPR029058">
    <property type="entry name" value="AB_hydrolase_fold"/>
</dbReference>
<dbReference type="NCBIfam" id="TIGR01738">
    <property type="entry name" value="bioH"/>
    <property type="match status" value="1"/>
</dbReference>
<keyword evidence="1" id="KW-0719">Serine esterase</keyword>
<evidence type="ECO:0000259" key="5">
    <source>
        <dbReference type="Pfam" id="PF00561"/>
    </source>
</evidence>
<evidence type="ECO:0000256" key="3">
    <source>
        <dbReference type="ARBA" id="ARBA00022756"/>
    </source>
</evidence>
<dbReference type="InterPro" id="IPR010076">
    <property type="entry name" value="BioH"/>
</dbReference>